<protein>
    <recommendedName>
        <fullName evidence="4">HTH merR-type domain-containing protein</fullName>
    </recommendedName>
</protein>
<keyword evidence="3" id="KW-0804">Transcription</keyword>
<evidence type="ECO:0000256" key="3">
    <source>
        <dbReference type="ARBA" id="ARBA00023163"/>
    </source>
</evidence>
<dbReference type="PANTHER" id="PTHR30204">
    <property type="entry name" value="REDOX-CYCLING DRUG-SENSING TRANSCRIPTIONAL ACTIVATOR SOXR"/>
    <property type="match status" value="1"/>
</dbReference>
<comment type="caution">
    <text evidence="5">The sequence shown here is derived from an EMBL/GenBank/DDBJ whole genome shotgun (WGS) entry which is preliminary data.</text>
</comment>
<name>A0A2M7G841_9BACT</name>
<dbReference type="GO" id="GO:0031419">
    <property type="term" value="F:cobalamin binding"/>
    <property type="evidence" value="ECO:0007669"/>
    <property type="project" value="InterPro"/>
</dbReference>
<keyword evidence="2" id="KW-0238">DNA-binding</keyword>
<dbReference type="GO" id="GO:0003700">
    <property type="term" value="F:DNA-binding transcription factor activity"/>
    <property type="evidence" value="ECO:0007669"/>
    <property type="project" value="InterPro"/>
</dbReference>
<dbReference type="Proteomes" id="UP000231019">
    <property type="component" value="Unassembled WGS sequence"/>
</dbReference>
<reference evidence="5 6" key="1">
    <citation type="submission" date="2017-09" db="EMBL/GenBank/DDBJ databases">
        <title>Depth-based differentiation of microbial function through sediment-hosted aquifers and enrichment of novel symbionts in the deep terrestrial subsurface.</title>
        <authorList>
            <person name="Probst A.J."/>
            <person name="Ladd B."/>
            <person name="Jarett J.K."/>
            <person name="Geller-Mcgrath D.E."/>
            <person name="Sieber C.M."/>
            <person name="Emerson J.B."/>
            <person name="Anantharaman K."/>
            <person name="Thomas B.C."/>
            <person name="Malmstrom R."/>
            <person name="Stieglmeier M."/>
            <person name="Klingl A."/>
            <person name="Woyke T."/>
            <person name="Ryan C.M."/>
            <person name="Banfield J.F."/>
        </authorList>
    </citation>
    <scope>NUCLEOTIDE SEQUENCE [LARGE SCALE GENOMIC DNA]</scope>
    <source>
        <strain evidence="5">CG17_big_fil_post_rev_8_21_14_2_50_48_46</strain>
    </source>
</reference>
<dbReference type="Gene3D" id="3.40.50.280">
    <property type="entry name" value="Cobalamin-binding domain"/>
    <property type="match status" value="1"/>
</dbReference>
<proteinExistence type="predicted"/>
<dbReference type="InterPro" id="IPR036724">
    <property type="entry name" value="Cobalamin-bd_sf"/>
</dbReference>
<dbReference type="InterPro" id="IPR000551">
    <property type="entry name" value="MerR-type_HTH_dom"/>
</dbReference>
<evidence type="ECO:0000256" key="2">
    <source>
        <dbReference type="ARBA" id="ARBA00023125"/>
    </source>
</evidence>
<evidence type="ECO:0000313" key="6">
    <source>
        <dbReference type="Proteomes" id="UP000231019"/>
    </source>
</evidence>
<dbReference type="Gene3D" id="1.10.1660.10">
    <property type="match status" value="1"/>
</dbReference>
<dbReference type="GO" id="GO:0003677">
    <property type="term" value="F:DNA binding"/>
    <property type="evidence" value="ECO:0007669"/>
    <property type="project" value="UniProtKB-KW"/>
</dbReference>
<dbReference type="Pfam" id="PF13411">
    <property type="entry name" value="MerR_1"/>
    <property type="match status" value="1"/>
</dbReference>
<dbReference type="EMBL" id="PFFQ01000013">
    <property type="protein sequence ID" value="PIW18253.1"/>
    <property type="molecule type" value="Genomic_DNA"/>
</dbReference>
<dbReference type="PANTHER" id="PTHR30204:SF67">
    <property type="entry name" value="HTH-TYPE TRANSCRIPTIONAL REGULATOR MLRA-RELATED"/>
    <property type="match status" value="1"/>
</dbReference>
<feature type="domain" description="HTH merR-type" evidence="4">
    <location>
        <begin position="13"/>
        <end position="82"/>
    </location>
</feature>
<organism evidence="5 6">
    <name type="scientific">bacterium (Candidatus Blackallbacteria) CG17_big_fil_post_rev_8_21_14_2_50_48_46</name>
    <dbReference type="NCBI Taxonomy" id="2014261"/>
    <lineage>
        <taxon>Bacteria</taxon>
        <taxon>Candidatus Blackallbacteria</taxon>
    </lineage>
</organism>
<dbReference type="InterPro" id="IPR009061">
    <property type="entry name" value="DNA-bd_dom_put_sf"/>
</dbReference>
<dbReference type="InterPro" id="IPR036594">
    <property type="entry name" value="Meth_synthase_dom"/>
</dbReference>
<accession>A0A2M7G841</accession>
<dbReference type="SUPFAM" id="SSF52242">
    <property type="entry name" value="Cobalamin (vitamin B12)-binding domain"/>
    <property type="match status" value="1"/>
</dbReference>
<evidence type="ECO:0000259" key="4">
    <source>
        <dbReference type="PROSITE" id="PS50937"/>
    </source>
</evidence>
<evidence type="ECO:0000256" key="1">
    <source>
        <dbReference type="ARBA" id="ARBA00023015"/>
    </source>
</evidence>
<evidence type="ECO:0000313" key="5">
    <source>
        <dbReference type="EMBL" id="PIW18253.1"/>
    </source>
</evidence>
<dbReference type="InterPro" id="IPR047057">
    <property type="entry name" value="MerR_fam"/>
</dbReference>
<dbReference type="AlphaFoldDB" id="A0A2M7G841"/>
<sequence>MPTTLEFSAETPRYSVKQAAELTGLSLNQVRLWERRYQLIDPQRAENGYRLYSQDDLDILKYALRETQRGVTIQVVSEQVRAHRAQIIEKARQKKKSQPVKVNPDDAFLVPNLEQLIQAVQDADAVKFERMLVQAQAGQSFANALRTVDLPVLARIGELTILGAVNIAASHLASAIIRRRILSHLQNLGVYEHAQPVLLACVPNEYHEIGLLCAMMELTQRMIPTLYFGANLPHSELELYAQKSKPSAIVLSVVAPLRDREAQHLVERLQAGLVKHFPVAVGGYEAEKRRHLFEASGIKVFKNIEELLKWRVIRQLGKA</sequence>
<dbReference type="SMART" id="SM00422">
    <property type="entry name" value="HTH_MERR"/>
    <property type="match status" value="1"/>
</dbReference>
<dbReference type="Gene3D" id="1.10.1240.10">
    <property type="entry name" value="Methionine synthase domain"/>
    <property type="match status" value="1"/>
</dbReference>
<dbReference type="SUPFAM" id="SSF46955">
    <property type="entry name" value="Putative DNA-binding domain"/>
    <property type="match status" value="1"/>
</dbReference>
<dbReference type="GO" id="GO:0046872">
    <property type="term" value="F:metal ion binding"/>
    <property type="evidence" value="ECO:0007669"/>
    <property type="project" value="InterPro"/>
</dbReference>
<dbReference type="PROSITE" id="PS50937">
    <property type="entry name" value="HTH_MERR_2"/>
    <property type="match status" value="1"/>
</dbReference>
<keyword evidence="1" id="KW-0805">Transcription regulation</keyword>
<gene>
    <name evidence="5" type="ORF">COW36_05655</name>
</gene>